<feature type="region of interest" description="Disordered" evidence="1">
    <location>
        <begin position="240"/>
        <end position="261"/>
    </location>
</feature>
<reference evidence="3" key="3">
    <citation type="journal article" date="2018" name="Mol. Plant Microbe Interact.">
        <title>Genome sequence resources for the wheat stripe rust pathogen (Puccinia striiformis f. sp. tritici) and the barley stripe rust pathogen (Puccinia striiformis f. sp. hordei).</title>
        <authorList>
            <person name="Xia C."/>
            <person name="Wang M."/>
            <person name="Yin C."/>
            <person name="Cornejo O.E."/>
            <person name="Hulbert S.H."/>
            <person name="Chen X."/>
        </authorList>
    </citation>
    <scope>NUCLEOTIDE SEQUENCE [LARGE SCALE GENOMIC DNA]</scope>
    <source>
        <strain evidence="3">93TX-2</strain>
    </source>
</reference>
<dbReference type="AlphaFoldDB" id="A0A2S4USR9"/>
<comment type="caution">
    <text evidence="2">The sequence shown here is derived from an EMBL/GenBank/DDBJ whole genome shotgun (WGS) entry which is preliminary data.</text>
</comment>
<keyword evidence="3" id="KW-1185">Reference proteome</keyword>
<protein>
    <submittedName>
        <fullName evidence="2">Uncharacterized protein</fullName>
    </submittedName>
</protein>
<organism evidence="2 3">
    <name type="scientific">Puccinia striiformis</name>
    <dbReference type="NCBI Taxonomy" id="27350"/>
    <lineage>
        <taxon>Eukaryota</taxon>
        <taxon>Fungi</taxon>
        <taxon>Dikarya</taxon>
        <taxon>Basidiomycota</taxon>
        <taxon>Pucciniomycotina</taxon>
        <taxon>Pucciniomycetes</taxon>
        <taxon>Pucciniales</taxon>
        <taxon>Pucciniaceae</taxon>
        <taxon>Puccinia</taxon>
    </lineage>
</organism>
<dbReference type="EMBL" id="PKSM01000257">
    <property type="protein sequence ID" value="POW00165.1"/>
    <property type="molecule type" value="Genomic_DNA"/>
</dbReference>
<proteinExistence type="predicted"/>
<evidence type="ECO:0000313" key="2">
    <source>
        <dbReference type="EMBL" id="POW00165.1"/>
    </source>
</evidence>
<reference evidence="3" key="2">
    <citation type="journal article" date="2018" name="BMC Genomics">
        <title>Genomic insights into host adaptation between the wheat stripe rust pathogen (Puccinia striiformis f. sp. tritici) and the barley stripe rust pathogen (Puccinia striiformis f. sp. hordei).</title>
        <authorList>
            <person name="Xia C."/>
            <person name="Wang M."/>
            <person name="Yin C."/>
            <person name="Cornejo O.E."/>
            <person name="Hulbert S.H."/>
            <person name="Chen X."/>
        </authorList>
    </citation>
    <scope>NUCLEOTIDE SEQUENCE [LARGE SCALE GENOMIC DNA]</scope>
    <source>
        <strain evidence="3">93TX-2</strain>
    </source>
</reference>
<gene>
    <name evidence="2" type="ORF">PSHT_13203</name>
</gene>
<evidence type="ECO:0000256" key="1">
    <source>
        <dbReference type="SAM" id="MobiDB-lite"/>
    </source>
</evidence>
<dbReference type="VEuPathDB" id="FungiDB:PSHT_13203"/>
<name>A0A2S4USR9_9BASI</name>
<reference evidence="2 3" key="1">
    <citation type="submission" date="2017-12" db="EMBL/GenBank/DDBJ databases">
        <title>Gene loss provides genomic basis for host adaptation in cereal stripe rust fungi.</title>
        <authorList>
            <person name="Xia C."/>
        </authorList>
    </citation>
    <scope>NUCLEOTIDE SEQUENCE [LARGE SCALE GENOMIC DNA]</scope>
    <source>
        <strain evidence="2 3">93TX-2</strain>
    </source>
</reference>
<accession>A0A2S4USR9</accession>
<dbReference type="VEuPathDB" id="FungiDB:PSTT_06380"/>
<dbReference type="Proteomes" id="UP000238274">
    <property type="component" value="Unassembled WGS sequence"/>
</dbReference>
<dbReference type="OrthoDB" id="2503314at2759"/>
<evidence type="ECO:0000313" key="3">
    <source>
        <dbReference type="Proteomes" id="UP000238274"/>
    </source>
</evidence>
<feature type="region of interest" description="Disordered" evidence="1">
    <location>
        <begin position="174"/>
        <end position="198"/>
    </location>
</feature>
<sequence>MFRSARTPVMSLDRQACKGIRHRFVACLNWICAMGVAHLPTDKYKPQSHSCQRPQRYVKILLSFKMLLLTFFRCYLSYHLLRGTGVSAVFLPHLKSALWDDSTARANLPPPPALKFRPHHQFHGELSCRRVAELNERHKWTTHVQEHLSTINPTSTLPSPSVDKRRQYFQDDLLGGNILSGPSTPLPVQGPSRKKSKKNLVELNNPISISPKENNQYQFDSSTSINIDSRDMEILTNILDPDYDQVDQPPKPEPETLERRRRSVIKPSLPPGGYFSSRGQLHIALLKGYMDGFQTKIRSKELDATTNRCHVNPGDDHPELPFSMITRPFPIKGKVFRVMRGSSAKTQGSPVFCLLYKFLIGWLYSQHEELLNLSSLDMPVFAHRPQQEKLFSWLEKEIFDPDQSLPVVGIVKSLTLKWRDEIIGPSQMILIKYFSQDETNEVAASTTAAQLLRVFYAQDHRFDHLAPIYGLRAPNEISTSLDFQKMFSFVSHLIGDDYSAIETCFLPSSIDSGLDLLTWCSASFEHQCERATVRDYRLKTLHPKLPIAMYLLNQKSARPVLRVLKKSKESPLNTSRLDFMFKRLLKMINFFHIELLKKLNIDESNFHSRAKDLFQWLLKSIDNPDGSIPVMGHIQINQGLAPWEDVTDGVVKSFGQVQLKLLEYFSKDETSLDLKDFASFIITSWFQDHQPEEFLKLVQISTRN</sequence>